<keyword evidence="3" id="KW-1185">Reference proteome</keyword>
<dbReference type="AlphaFoldDB" id="A0A5J5TSD5"/>
<dbReference type="PANTHER" id="PTHR45835">
    <property type="entry name" value="YALI0A06105P"/>
    <property type="match status" value="1"/>
</dbReference>
<dbReference type="GO" id="GO:0015074">
    <property type="term" value="P:DNA integration"/>
    <property type="evidence" value="ECO:0007669"/>
    <property type="project" value="InterPro"/>
</dbReference>
<dbReference type="SUPFAM" id="SSF53098">
    <property type="entry name" value="Ribonuclease H-like"/>
    <property type="match status" value="1"/>
</dbReference>
<sequence length="185" mass="21361">MSAQMTLYNDGSILAELRARVTFLRQICEAQESNEKLQAKKVQCETSSEPDFQIDSDGCLRFRGRICVKVEHQVPFGLLQPIMVPEWKWDRITMDFVTELPVTPRKKDAIWVIVDRLTKSAHFIPVCTNYSLDELANFYISKIVRLHGAPLSIILDRDLRSMSRFWKKLQADLGTKLNFSTAFHP</sequence>
<accession>A0A5J5TSD5</accession>
<feature type="domain" description="Integrase catalytic" evidence="1">
    <location>
        <begin position="81"/>
        <end position="185"/>
    </location>
</feature>
<organism evidence="2 3">
    <name type="scientific">Gossypium barbadense</name>
    <name type="common">Sea Island cotton</name>
    <name type="synonym">Hibiscus barbadensis</name>
    <dbReference type="NCBI Taxonomy" id="3634"/>
    <lineage>
        <taxon>Eukaryota</taxon>
        <taxon>Viridiplantae</taxon>
        <taxon>Streptophyta</taxon>
        <taxon>Embryophyta</taxon>
        <taxon>Tracheophyta</taxon>
        <taxon>Spermatophyta</taxon>
        <taxon>Magnoliopsida</taxon>
        <taxon>eudicotyledons</taxon>
        <taxon>Gunneridae</taxon>
        <taxon>Pentapetalae</taxon>
        <taxon>rosids</taxon>
        <taxon>malvids</taxon>
        <taxon>Malvales</taxon>
        <taxon>Malvaceae</taxon>
        <taxon>Malvoideae</taxon>
        <taxon>Gossypium</taxon>
    </lineage>
</organism>
<dbReference type="EMBL" id="CM018212">
    <property type="protein sequence ID" value="KAB2058393.1"/>
    <property type="molecule type" value="Genomic_DNA"/>
</dbReference>
<dbReference type="Gene3D" id="3.30.420.10">
    <property type="entry name" value="Ribonuclease H-like superfamily/Ribonuclease H"/>
    <property type="match status" value="1"/>
</dbReference>
<dbReference type="OrthoDB" id="1002204at2759"/>
<reference evidence="3" key="1">
    <citation type="journal article" date="2020" name="Nat. Genet.">
        <title>Genomic diversifications of five Gossypium allopolyploid species and their impact on cotton improvement.</title>
        <authorList>
            <person name="Chen Z.J."/>
            <person name="Sreedasyam A."/>
            <person name="Ando A."/>
            <person name="Song Q."/>
            <person name="De Santiago L.M."/>
            <person name="Hulse-Kemp A.M."/>
            <person name="Ding M."/>
            <person name="Ye W."/>
            <person name="Kirkbride R.C."/>
            <person name="Jenkins J."/>
            <person name="Plott C."/>
            <person name="Lovell J."/>
            <person name="Lin Y.M."/>
            <person name="Vaughn R."/>
            <person name="Liu B."/>
            <person name="Simpson S."/>
            <person name="Scheffler B.E."/>
            <person name="Wen L."/>
            <person name="Saski C.A."/>
            <person name="Grover C.E."/>
            <person name="Hu G."/>
            <person name="Conover J.L."/>
            <person name="Carlson J.W."/>
            <person name="Shu S."/>
            <person name="Boston L.B."/>
            <person name="Williams M."/>
            <person name="Peterson D.G."/>
            <person name="McGee K."/>
            <person name="Jones D.C."/>
            <person name="Wendel J.F."/>
            <person name="Stelly D.M."/>
            <person name="Grimwood J."/>
            <person name="Schmutz J."/>
        </authorList>
    </citation>
    <scope>NUCLEOTIDE SEQUENCE [LARGE SCALE GENOMIC DNA]</scope>
    <source>
        <strain evidence="3">cv. 3-79</strain>
    </source>
</reference>
<dbReference type="InterPro" id="IPR036397">
    <property type="entry name" value="RNaseH_sf"/>
</dbReference>
<dbReference type="Proteomes" id="UP000327439">
    <property type="component" value="Chromosome A11"/>
</dbReference>
<evidence type="ECO:0000313" key="2">
    <source>
        <dbReference type="EMBL" id="KAB2058393.1"/>
    </source>
</evidence>
<evidence type="ECO:0000259" key="1">
    <source>
        <dbReference type="PROSITE" id="PS50994"/>
    </source>
</evidence>
<name>A0A5J5TSD5_GOSBA</name>
<dbReference type="PANTHER" id="PTHR45835:SF99">
    <property type="entry name" value="CHROMO DOMAIN-CONTAINING PROTEIN-RELATED"/>
    <property type="match status" value="1"/>
</dbReference>
<evidence type="ECO:0000313" key="3">
    <source>
        <dbReference type="Proteomes" id="UP000327439"/>
    </source>
</evidence>
<dbReference type="PROSITE" id="PS50994">
    <property type="entry name" value="INTEGRASE"/>
    <property type="match status" value="1"/>
</dbReference>
<dbReference type="InterPro" id="IPR012337">
    <property type="entry name" value="RNaseH-like_sf"/>
</dbReference>
<proteinExistence type="predicted"/>
<protein>
    <recommendedName>
        <fullName evidence="1">Integrase catalytic domain-containing protein</fullName>
    </recommendedName>
</protein>
<dbReference type="GO" id="GO:0003676">
    <property type="term" value="F:nucleic acid binding"/>
    <property type="evidence" value="ECO:0007669"/>
    <property type="project" value="InterPro"/>
</dbReference>
<dbReference type="InterPro" id="IPR001584">
    <property type="entry name" value="Integrase_cat-core"/>
</dbReference>
<gene>
    <name evidence="2" type="ORF">ES319_A11G232600v1</name>
</gene>